<accession>A0A4Y1WVI7</accession>
<dbReference type="RefSeq" id="WP_162502307.1">
    <property type="nucleotide sequence ID" value="NZ_AP019735.1"/>
</dbReference>
<dbReference type="Proteomes" id="UP000318946">
    <property type="component" value="Chromosome"/>
</dbReference>
<dbReference type="KEGG" id="acou:A5CBH24_23340"/>
<evidence type="ECO:0000256" key="1">
    <source>
        <dbReference type="SAM" id="Phobius"/>
    </source>
</evidence>
<keyword evidence="1" id="KW-1133">Transmembrane helix</keyword>
<feature type="transmembrane region" description="Helical" evidence="1">
    <location>
        <begin position="6"/>
        <end position="24"/>
    </location>
</feature>
<sequence length="56" mass="6146">MNWQDIAVALVGVALVWIIVRRLFCRGRGNTSGGCASCERNCPLHDLKSSDKKGRS</sequence>
<evidence type="ECO:0000313" key="2">
    <source>
        <dbReference type="EMBL" id="BBL05021.1"/>
    </source>
</evidence>
<name>A0A4Y1WVI7_9BACT</name>
<keyword evidence="1" id="KW-0472">Membrane</keyword>
<protein>
    <recommendedName>
        <fullName evidence="4">FeoB-associated Cys-rich membrane protein</fullName>
    </recommendedName>
</protein>
<dbReference type="AlphaFoldDB" id="A0A4Y1WVI7"/>
<evidence type="ECO:0008006" key="4">
    <source>
        <dbReference type="Google" id="ProtNLM"/>
    </source>
</evidence>
<reference evidence="3" key="1">
    <citation type="submission" date="2019-06" db="EMBL/GenBank/DDBJ databases">
        <title>Alistipes onderdonkii subsp. vulgaris subsp. nov., Alistipes dispar sp. nov. and Alistipes communis sp. nov., isolated from human faeces, and creation of Alistipes onderdonkii subsp. onderdonkii subsp. nov.</title>
        <authorList>
            <person name="Sakamoto M."/>
            <person name="Ikeyama N."/>
            <person name="Ogata Y."/>
            <person name="Suda W."/>
            <person name="Iino T."/>
            <person name="Hattori M."/>
            <person name="Ohkuma M."/>
        </authorList>
    </citation>
    <scope>NUCLEOTIDE SEQUENCE [LARGE SCALE GENOMIC DNA]</scope>
    <source>
        <strain evidence="3">5CBH24</strain>
    </source>
</reference>
<gene>
    <name evidence="2" type="ORF">A5CBH24_23340</name>
</gene>
<dbReference type="EMBL" id="AP019735">
    <property type="protein sequence ID" value="BBL05021.1"/>
    <property type="molecule type" value="Genomic_DNA"/>
</dbReference>
<keyword evidence="3" id="KW-1185">Reference proteome</keyword>
<evidence type="ECO:0000313" key="3">
    <source>
        <dbReference type="Proteomes" id="UP000318946"/>
    </source>
</evidence>
<dbReference type="GeneID" id="78343409"/>
<proteinExistence type="predicted"/>
<organism evidence="2 3">
    <name type="scientific">Alistipes communis</name>
    <dbReference type="NCBI Taxonomy" id="2585118"/>
    <lineage>
        <taxon>Bacteria</taxon>
        <taxon>Pseudomonadati</taxon>
        <taxon>Bacteroidota</taxon>
        <taxon>Bacteroidia</taxon>
        <taxon>Bacteroidales</taxon>
        <taxon>Rikenellaceae</taxon>
        <taxon>Alistipes</taxon>
    </lineage>
</organism>
<keyword evidence="1" id="KW-0812">Transmembrane</keyword>